<keyword evidence="3" id="KW-1185">Reference proteome</keyword>
<protein>
    <submittedName>
        <fullName evidence="2">Pyridoxamine 5'-phosphate oxidase family protein</fullName>
    </submittedName>
</protein>
<dbReference type="SUPFAM" id="SSF50475">
    <property type="entry name" value="FMN-binding split barrel"/>
    <property type="match status" value="1"/>
</dbReference>
<feature type="domain" description="Pyridoxamine 5'-phosphate oxidase N-terminal" evidence="1">
    <location>
        <begin position="14"/>
        <end position="102"/>
    </location>
</feature>
<dbReference type="InterPro" id="IPR011576">
    <property type="entry name" value="Pyridox_Oxase_N"/>
</dbReference>
<evidence type="ECO:0000313" key="3">
    <source>
        <dbReference type="Proteomes" id="UP001597182"/>
    </source>
</evidence>
<dbReference type="Pfam" id="PF01243">
    <property type="entry name" value="PNPOx_N"/>
    <property type="match status" value="1"/>
</dbReference>
<dbReference type="InterPro" id="IPR012349">
    <property type="entry name" value="Split_barrel_FMN-bd"/>
</dbReference>
<name>A0ABW3VJY9_9PSEU</name>
<dbReference type="RefSeq" id="WP_103381637.1">
    <property type="nucleotide sequence ID" value="NZ_BAABKS010000074.1"/>
</dbReference>
<dbReference type="Proteomes" id="UP001597182">
    <property type="component" value="Unassembled WGS sequence"/>
</dbReference>
<comment type="caution">
    <text evidence="2">The sequence shown here is derived from an EMBL/GenBank/DDBJ whole genome shotgun (WGS) entry which is preliminary data.</text>
</comment>
<organism evidence="2 3">
    <name type="scientific">Pseudonocardia benzenivorans</name>
    <dbReference type="NCBI Taxonomy" id="228005"/>
    <lineage>
        <taxon>Bacteria</taxon>
        <taxon>Bacillati</taxon>
        <taxon>Actinomycetota</taxon>
        <taxon>Actinomycetes</taxon>
        <taxon>Pseudonocardiales</taxon>
        <taxon>Pseudonocardiaceae</taxon>
        <taxon>Pseudonocardia</taxon>
    </lineage>
</organism>
<gene>
    <name evidence="2" type="ORF">ACFQ34_19005</name>
</gene>
<sequence>MTGAASRTAREAQDRAHAILQAGTRGFLATRTAAGGAVVHPISVFHRADGLWMNTYLKSAKARNMIRHPAVAVVVVECGAGAPRPPGVLVRGRAELLPEDADPPPATVEPAYLLPGVTAPVPGDPIWSLNGRRRWFRVPLTDVTLLEATDAQA</sequence>
<evidence type="ECO:0000313" key="2">
    <source>
        <dbReference type="EMBL" id="MFD1235381.1"/>
    </source>
</evidence>
<dbReference type="Gene3D" id="2.30.110.10">
    <property type="entry name" value="Electron Transport, Fmn-binding Protein, Chain A"/>
    <property type="match status" value="1"/>
</dbReference>
<dbReference type="EMBL" id="JBHTMB010000161">
    <property type="protein sequence ID" value="MFD1235381.1"/>
    <property type="molecule type" value="Genomic_DNA"/>
</dbReference>
<reference evidence="3" key="1">
    <citation type="journal article" date="2019" name="Int. J. Syst. Evol. Microbiol.">
        <title>The Global Catalogue of Microorganisms (GCM) 10K type strain sequencing project: providing services to taxonomists for standard genome sequencing and annotation.</title>
        <authorList>
            <consortium name="The Broad Institute Genomics Platform"/>
            <consortium name="The Broad Institute Genome Sequencing Center for Infectious Disease"/>
            <person name="Wu L."/>
            <person name="Ma J."/>
        </authorList>
    </citation>
    <scope>NUCLEOTIDE SEQUENCE [LARGE SCALE GENOMIC DNA]</scope>
    <source>
        <strain evidence="3">CCUG 49018</strain>
    </source>
</reference>
<accession>A0ABW3VJY9</accession>
<proteinExistence type="predicted"/>
<evidence type="ECO:0000259" key="1">
    <source>
        <dbReference type="Pfam" id="PF01243"/>
    </source>
</evidence>